<keyword evidence="2" id="KW-1185">Reference proteome</keyword>
<comment type="caution">
    <text evidence="1">The sequence shown here is derived from an EMBL/GenBank/DDBJ whole genome shotgun (WGS) entry which is preliminary data.</text>
</comment>
<sequence>MQFYTNLQIQDLTNKAMEDTQNNIAFVQDNLIRVENYVNTVWDDLELSEENHPENICNNISTEEDNMDGIENDIAAAQGSFEEDYPLKEDYPLNIEDCLDTTVVTG</sequence>
<accession>A0A397UGM1</accession>
<evidence type="ECO:0000313" key="2">
    <source>
        <dbReference type="Proteomes" id="UP000266673"/>
    </source>
</evidence>
<reference evidence="1 2" key="1">
    <citation type="submission" date="2018-06" db="EMBL/GenBank/DDBJ databases">
        <title>Comparative genomics reveals the genomic features of Rhizophagus irregularis, R. cerebriforme, R. diaphanum and Gigaspora rosea, and their symbiotic lifestyle signature.</title>
        <authorList>
            <person name="Morin E."/>
            <person name="San Clemente H."/>
            <person name="Chen E.C.H."/>
            <person name="De La Providencia I."/>
            <person name="Hainaut M."/>
            <person name="Kuo A."/>
            <person name="Kohler A."/>
            <person name="Murat C."/>
            <person name="Tang N."/>
            <person name="Roy S."/>
            <person name="Loubradou J."/>
            <person name="Henrissat B."/>
            <person name="Grigoriev I.V."/>
            <person name="Corradi N."/>
            <person name="Roux C."/>
            <person name="Martin F.M."/>
        </authorList>
    </citation>
    <scope>NUCLEOTIDE SEQUENCE [LARGE SCALE GENOMIC DNA]</scope>
    <source>
        <strain evidence="1 2">DAOM 194757</strain>
    </source>
</reference>
<name>A0A397UGM1_9GLOM</name>
<dbReference type="AlphaFoldDB" id="A0A397UGM1"/>
<gene>
    <name evidence="1" type="ORF">C2G38_2046775</name>
</gene>
<proteinExistence type="predicted"/>
<dbReference type="Proteomes" id="UP000266673">
    <property type="component" value="Unassembled WGS sequence"/>
</dbReference>
<organism evidence="1 2">
    <name type="scientific">Gigaspora rosea</name>
    <dbReference type="NCBI Taxonomy" id="44941"/>
    <lineage>
        <taxon>Eukaryota</taxon>
        <taxon>Fungi</taxon>
        <taxon>Fungi incertae sedis</taxon>
        <taxon>Mucoromycota</taxon>
        <taxon>Glomeromycotina</taxon>
        <taxon>Glomeromycetes</taxon>
        <taxon>Diversisporales</taxon>
        <taxon>Gigasporaceae</taxon>
        <taxon>Gigaspora</taxon>
    </lineage>
</organism>
<dbReference type="OrthoDB" id="10464822at2759"/>
<evidence type="ECO:0000313" key="1">
    <source>
        <dbReference type="EMBL" id="RIB06453.1"/>
    </source>
</evidence>
<dbReference type="EMBL" id="QKWP01001811">
    <property type="protein sequence ID" value="RIB06453.1"/>
    <property type="molecule type" value="Genomic_DNA"/>
</dbReference>
<protein>
    <submittedName>
        <fullName evidence="1">Uncharacterized protein</fullName>
    </submittedName>
</protein>